<evidence type="ECO:0000313" key="3">
    <source>
        <dbReference type="Proteomes" id="UP000601710"/>
    </source>
</evidence>
<feature type="compositionally biased region" description="Polar residues" evidence="1">
    <location>
        <begin position="70"/>
        <end position="80"/>
    </location>
</feature>
<protein>
    <submittedName>
        <fullName evidence="2">Hypothetical_protein_conserved</fullName>
    </submittedName>
</protein>
<proteinExistence type="predicted"/>
<dbReference type="VEuPathDB" id="TriTrypDB:LdCL_040012800"/>
<dbReference type="VEuPathDB" id="TriTrypDB:LDHU3_04.0940"/>
<name>A0A6J8F4Y5_LEIDO</name>
<sequence>MAAPRGNSQDATERYSLSASALQRRYRTITDFCQGVRGGDGRGDGTTACFNSAASLTRLQRAYQPLSSTAAVSGSHSPASSGFLGSRPCSQPEGVPRVSAAPVYEAAGVQPWGPPQPPHSAPNRGADSAGAGAAEAAAAAAAVAACGGGDTDATYQPASSASLIPSPPSLMPSVLRGITTSASARFTVSGARRPPHVVDDEDWKSRSCAPPAPLLQLSLAAPRASSRLSVSARLFSGAATANTTILSSASITDVSCANLPSSVAATCGMLAPTPPSADWESFGSLGMSSVQQHHYYPHHHHHHHQPRFRRARAGGASNHSSSVVKPTGAEAAAAAAAAVGLIDVITAGSASGRMSSYGEMEPSLTAGVTWIGQISSHAASVTSPTTGTFTSTTNYCCSGASNSMTV</sequence>
<feature type="region of interest" description="Disordered" evidence="1">
    <location>
        <begin position="70"/>
        <end position="130"/>
    </location>
</feature>
<organism evidence="2 3">
    <name type="scientific">Leishmania donovani</name>
    <dbReference type="NCBI Taxonomy" id="5661"/>
    <lineage>
        <taxon>Eukaryota</taxon>
        <taxon>Discoba</taxon>
        <taxon>Euglenozoa</taxon>
        <taxon>Kinetoplastea</taxon>
        <taxon>Metakinetoplastina</taxon>
        <taxon>Trypanosomatida</taxon>
        <taxon>Trypanosomatidae</taxon>
        <taxon>Leishmaniinae</taxon>
        <taxon>Leishmania</taxon>
    </lineage>
</organism>
<accession>A0A6J8F4Y5</accession>
<dbReference type="VEuPathDB" id="TriTrypDB:LdBPK_040720.1"/>
<dbReference type="EMBL" id="LR812624">
    <property type="protein sequence ID" value="CAC5427205.1"/>
    <property type="molecule type" value="Genomic_DNA"/>
</dbReference>
<dbReference type="Proteomes" id="UP000601710">
    <property type="component" value="Chromosome 4"/>
</dbReference>
<gene>
    <name evidence="2" type="ORF">LDHU3_04.0940</name>
</gene>
<dbReference type="AlphaFoldDB" id="A0A6J8F4Y5"/>
<evidence type="ECO:0000313" key="2">
    <source>
        <dbReference type="EMBL" id="CAC5427205.1"/>
    </source>
</evidence>
<reference evidence="2" key="1">
    <citation type="submission" date="2020-06" db="EMBL/GenBank/DDBJ databases">
        <authorList>
            <person name="Camacho E."/>
            <person name="Gonzalez-de la Fuente S."/>
            <person name="Rastrojo A."/>
            <person name="Peiro-Pastor R."/>
            <person name="Solana JC."/>
            <person name="Tabera L."/>
            <person name="Gamarro F."/>
            <person name="Carrasco-Ramiro F."/>
            <person name="Requena JM."/>
            <person name="Aguado B."/>
        </authorList>
    </citation>
    <scope>NUCLEOTIDE SEQUENCE</scope>
</reference>
<evidence type="ECO:0000256" key="1">
    <source>
        <dbReference type="SAM" id="MobiDB-lite"/>
    </source>
</evidence>